<accession>S5VF52</accession>
<evidence type="ECO:0000313" key="1">
    <source>
        <dbReference type="EMBL" id="AGS66850.1"/>
    </source>
</evidence>
<proteinExistence type="predicted"/>
<sequence>MTETLGAGIALISIVGREFSQVDAVEETLTDVFAYAGPMRDQITEEGICRTLVLQISELTDGRAAQSALPLVPFDISDVGPSQARVRVIAAAPEDLRAVTAVISAGHSLVGEPAQGKDGSAVLVVSAG</sequence>
<dbReference type="RefSeq" id="WP_020937337.1">
    <property type="nucleotide sequence ID" value="NC_021985.1"/>
</dbReference>
<dbReference type="KEGG" id="sci:B446_35260"/>
<dbReference type="HOGENOM" id="CLU_1958286_0_0_11"/>
<dbReference type="Proteomes" id="UP000015423">
    <property type="component" value="Chromosome"/>
</dbReference>
<protein>
    <submittedName>
        <fullName evidence="2">Uncharacterized protein</fullName>
    </submittedName>
</protein>
<dbReference type="EMBL" id="CP006259">
    <property type="protein sequence ID" value="AGS73844.1"/>
    <property type="molecule type" value="Genomic_DNA"/>
</dbReference>
<dbReference type="KEGG" id="sci:B446_00030"/>
<dbReference type="EMBL" id="CP006259">
    <property type="protein sequence ID" value="AGS66850.1"/>
    <property type="molecule type" value="Genomic_DNA"/>
</dbReference>
<organism evidence="2 3">
    <name type="scientific">Streptomyces collinus (strain DSM 40733 / Tue 365)</name>
    <dbReference type="NCBI Taxonomy" id="1214242"/>
    <lineage>
        <taxon>Bacteria</taxon>
        <taxon>Bacillati</taxon>
        <taxon>Actinomycetota</taxon>
        <taxon>Actinomycetes</taxon>
        <taxon>Kitasatosporales</taxon>
        <taxon>Streptomycetaceae</taxon>
        <taxon>Streptomyces</taxon>
    </lineage>
</organism>
<reference evidence="3" key="1">
    <citation type="submission" date="2012-10" db="EMBL/GenBank/DDBJ databases">
        <title>The complete genome sequence of Streptomyces collinus Tu 365.</title>
        <authorList>
            <person name="Ruckert C."/>
            <person name="Szczepanowski R."/>
            <person name="Goesmann A."/>
            <person name="Pross E.K."/>
            <person name="Musiol E.M."/>
            <person name="Blin K."/>
            <person name="Wohlleben W."/>
            <person name="Puhler A."/>
            <person name="Weber T."/>
            <person name="Kalinowski J."/>
        </authorList>
    </citation>
    <scope>NUCLEOTIDE SEQUENCE [LARGE SCALE GENOMIC DNA]</scope>
    <source>
        <strain evidence="3">DSM 40733 / Tue 365</strain>
    </source>
</reference>
<keyword evidence="3" id="KW-1185">Reference proteome</keyword>
<gene>
    <name evidence="1" type="ORF">B446_00030</name>
    <name evidence="2" type="ORF">B446_35260</name>
</gene>
<dbReference type="AlphaFoldDB" id="S5VF52"/>
<name>S5VF52_STRC3</name>
<reference evidence="2" key="3">
    <citation type="submission" date="2015-08" db="EMBL/GenBank/DDBJ databases">
        <authorList>
            <person name="Weber T."/>
            <person name="Iftime D."/>
        </authorList>
    </citation>
    <scope>NUCLEOTIDE SEQUENCE</scope>
    <source>
        <strain evidence="2">Tu 365</strain>
    </source>
</reference>
<evidence type="ECO:0000313" key="3">
    <source>
        <dbReference type="Proteomes" id="UP000015423"/>
    </source>
</evidence>
<evidence type="ECO:0000313" key="2">
    <source>
        <dbReference type="EMBL" id="AGS73844.1"/>
    </source>
</evidence>
<reference evidence="2 3" key="2">
    <citation type="journal article" date="2013" name="J. Biotechnol.">
        <title>Complete genome sequence of the kirromycin producer Streptomyces collinus Tu 365 consisting of a linear chromosome and two linear plasmids.</title>
        <authorList>
            <person name="Ruckert C."/>
            <person name="Szczepanowski R."/>
            <person name="Albersmeier A."/>
            <person name="Goesmann A."/>
            <person name="Iftime D."/>
            <person name="Musiol E.M."/>
            <person name="Blin K."/>
            <person name="Wohlleben W."/>
            <person name="Puhler A."/>
            <person name="Kalinowski J."/>
            <person name="Weber T."/>
        </authorList>
    </citation>
    <scope>NUCLEOTIDE SEQUENCE [LARGE SCALE GENOMIC DNA]</scope>
    <source>
        <strain evidence="3">DSM 40733 / Tue 365</strain>
        <strain evidence="2">Tu 365</strain>
    </source>
</reference>
<dbReference type="PATRIC" id="fig|1214242.5.peg.5"/>